<evidence type="ECO:0000256" key="3">
    <source>
        <dbReference type="ARBA" id="ARBA00012206"/>
    </source>
</evidence>
<evidence type="ECO:0000256" key="6">
    <source>
        <dbReference type="ARBA" id="ARBA00022723"/>
    </source>
</evidence>
<evidence type="ECO:0000256" key="2">
    <source>
        <dbReference type="ARBA" id="ARBA00007342"/>
    </source>
</evidence>
<evidence type="ECO:0000256" key="8">
    <source>
        <dbReference type="ARBA" id="ARBA00023315"/>
    </source>
</evidence>
<dbReference type="GO" id="GO:0046872">
    <property type="term" value="F:metal ion binding"/>
    <property type="evidence" value="ECO:0007669"/>
    <property type="project" value="UniProtKB-KW"/>
</dbReference>
<dbReference type="Proteomes" id="UP000579281">
    <property type="component" value="Unassembled WGS sequence"/>
</dbReference>
<keyword evidence="6" id="KW-0479">Metal-binding</keyword>
<dbReference type="GO" id="GO:0016747">
    <property type="term" value="F:acyltransferase activity, transferring groups other than amino-acyl groups"/>
    <property type="evidence" value="ECO:0007669"/>
    <property type="project" value="InterPro"/>
</dbReference>
<evidence type="ECO:0000256" key="10">
    <source>
        <dbReference type="PIRNR" id="PIRNR010130"/>
    </source>
</evidence>
<evidence type="ECO:0000256" key="4">
    <source>
        <dbReference type="ARBA" id="ARBA00020837"/>
    </source>
</evidence>
<keyword evidence="5 10" id="KW-0808">Transferase</keyword>
<organism evidence="11 12">
    <name type="scientific">Anaerosolibacter carboniphilus</name>
    <dbReference type="NCBI Taxonomy" id="1417629"/>
    <lineage>
        <taxon>Bacteria</taxon>
        <taxon>Bacillati</taxon>
        <taxon>Bacillota</taxon>
        <taxon>Clostridia</taxon>
        <taxon>Peptostreptococcales</taxon>
        <taxon>Thermotaleaceae</taxon>
        <taxon>Anaerosolibacter</taxon>
    </lineage>
</organism>
<accession>A0A841KW83</accession>
<comment type="cofactor">
    <cofactor evidence="1">
        <name>Zn(2+)</name>
        <dbReference type="ChEBI" id="CHEBI:29105"/>
    </cofactor>
</comment>
<proteinExistence type="inferred from homology"/>
<comment type="function">
    <text evidence="10">Involved in 1,2-propanediol (1,2-PD) degradation by catalyzing the conversion of propanoyl-CoA to propanoyl-phosphate.</text>
</comment>
<keyword evidence="7" id="KW-0862">Zinc</keyword>
<keyword evidence="12" id="KW-1185">Reference proteome</keyword>
<comment type="catalytic activity">
    <reaction evidence="9 10">
        <text>propanoyl-CoA + phosphate = propanoyl phosphate + CoA</text>
        <dbReference type="Rhea" id="RHEA:28046"/>
        <dbReference type="ChEBI" id="CHEBI:43474"/>
        <dbReference type="ChEBI" id="CHEBI:57287"/>
        <dbReference type="ChEBI" id="CHEBI:57392"/>
        <dbReference type="ChEBI" id="CHEBI:58933"/>
        <dbReference type="EC" id="2.3.1.222"/>
    </reaction>
</comment>
<comment type="caution">
    <text evidence="11">The sequence shown here is derived from an EMBL/GenBank/DDBJ whole genome shotgun (WGS) entry which is preliminary data.</text>
</comment>
<sequence length="216" mass="23823">MMIGDNQALVEKIVSEIVKRLQSYGEEPMVPIGVSNRHVHLSKEDLEILFGTGYELTKMKDLKQPGQYAAQETVTVIGPKGRFESVRILGPVRKETQLEVSISDGFVLGLKAPVRESGKTQDTPGIILKGPKGTVEKDYGVIAALRHIHMPPDYAAHFGLKDKEMVSVEVGGLRKVVFHNVLIRVSDQYVLEMHLDIDEANAGEIRNEALGKIVKG</sequence>
<dbReference type="UniPathway" id="UPA00621"/>
<dbReference type="InterPro" id="IPR008300">
    <property type="entry name" value="PTAC"/>
</dbReference>
<comment type="similarity">
    <text evidence="2 10">Belongs to the PduL family.</text>
</comment>
<dbReference type="Pfam" id="PF06130">
    <property type="entry name" value="PTAC"/>
    <property type="match status" value="1"/>
</dbReference>
<dbReference type="PIRSF" id="PIRSF010130">
    <property type="entry name" value="PduL"/>
    <property type="match status" value="1"/>
</dbReference>
<evidence type="ECO:0000313" key="12">
    <source>
        <dbReference type="Proteomes" id="UP000579281"/>
    </source>
</evidence>
<dbReference type="PANTHER" id="PTHR39453:SF1">
    <property type="entry name" value="PHOSPHATE PROPANOYLTRANSFERASE"/>
    <property type="match status" value="1"/>
</dbReference>
<name>A0A841KW83_9FIRM</name>
<evidence type="ECO:0000313" key="11">
    <source>
        <dbReference type="EMBL" id="MBB6217633.1"/>
    </source>
</evidence>
<keyword evidence="8 10" id="KW-0012">Acyltransferase</keyword>
<evidence type="ECO:0000256" key="5">
    <source>
        <dbReference type="ARBA" id="ARBA00022679"/>
    </source>
</evidence>
<dbReference type="RefSeq" id="WP_330602943.1">
    <property type="nucleotide sequence ID" value="NZ_JACHEN010000026.1"/>
</dbReference>
<evidence type="ECO:0000256" key="7">
    <source>
        <dbReference type="ARBA" id="ARBA00022833"/>
    </source>
</evidence>
<reference evidence="11 12" key="1">
    <citation type="submission" date="2020-08" db="EMBL/GenBank/DDBJ databases">
        <title>Genomic Encyclopedia of Type Strains, Phase IV (KMG-IV): sequencing the most valuable type-strain genomes for metagenomic binning, comparative biology and taxonomic classification.</title>
        <authorList>
            <person name="Goeker M."/>
        </authorList>
    </citation>
    <scope>NUCLEOTIDE SEQUENCE [LARGE SCALE GENOMIC DNA]</scope>
    <source>
        <strain evidence="11 12">DSM 103526</strain>
    </source>
</reference>
<gene>
    <name evidence="11" type="ORF">HNQ80_003756</name>
</gene>
<protein>
    <recommendedName>
        <fullName evidence="4 10">Phosphate propanoyltransferase</fullName>
        <ecNumber evidence="3 10">2.3.1.222</ecNumber>
    </recommendedName>
</protein>
<dbReference type="PANTHER" id="PTHR39453">
    <property type="entry name" value="PHOSPHATE PROPANOYLTRANSFERASE"/>
    <property type="match status" value="1"/>
</dbReference>
<dbReference type="NCBIfam" id="NF011652">
    <property type="entry name" value="PRK15070.1"/>
    <property type="match status" value="1"/>
</dbReference>
<evidence type="ECO:0000256" key="1">
    <source>
        <dbReference type="ARBA" id="ARBA00001947"/>
    </source>
</evidence>
<comment type="pathway">
    <text evidence="10">Polyol metabolism; 1,2-propanediol degradation.</text>
</comment>
<evidence type="ECO:0000256" key="9">
    <source>
        <dbReference type="ARBA" id="ARBA00047589"/>
    </source>
</evidence>
<dbReference type="EC" id="2.3.1.222" evidence="3 10"/>
<dbReference type="AlphaFoldDB" id="A0A841KW83"/>
<dbReference type="GO" id="GO:0051144">
    <property type="term" value="P:1,2-propanediol catabolic process"/>
    <property type="evidence" value="ECO:0007669"/>
    <property type="project" value="UniProtKB-UniPathway"/>
</dbReference>
<dbReference type="EMBL" id="JACHEN010000026">
    <property type="protein sequence ID" value="MBB6217633.1"/>
    <property type="molecule type" value="Genomic_DNA"/>
</dbReference>